<accession>A0A1F6YKI2</accession>
<name>A0A1F6YKI2_9BACT</name>
<evidence type="ECO:0000313" key="1">
    <source>
        <dbReference type="EMBL" id="OGJ06875.1"/>
    </source>
</evidence>
<gene>
    <name evidence="1" type="ORF">A2192_01195</name>
</gene>
<reference evidence="1 2" key="1">
    <citation type="journal article" date="2016" name="Nat. Commun.">
        <title>Thousands of microbial genomes shed light on interconnected biogeochemical processes in an aquifer system.</title>
        <authorList>
            <person name="Anantharaman K."/>
            <person name="Brown C.T."/>
            <person name="Hug L.A."/>
            <person name="Sharon I."/>
            <person name="Castelle C.J."/>
            <person name="Probst A.J."/>
            <person name="Thomas B.C."/>
            <person name="Singh A."/>
            <person name="Wilkins M.J."/>
            <person name="Karaoz U."/>
            <person name="Brodie E.L."/>
            <person name="Williams K.H."/>
            <person name="Hubbard S.S."/>
            <person name="Banfield J.F."/>
        </authorList>
    </citation>
    <scope>NUCLEOTIDE SEQUENCE [LARGE SCALE GENOMIC DNA]</scope>
</reference>
<comment type="caution">
    <text evidence="1">The sequence shown here is derived from an EMBL/GenBank/DDBJ whole genome shotgun (WGS) entry which is preliminary data.</text>
</comment>
<evidence type="ECO:0000313" key="2">
    <source>
        <dbReference type="Proteomes" id="UP000179274"/>
    </source>
</evidence>
<sequence>MAYFTIPNRVVGQEVSIRGIMRTENRDWFGLKFGDFIAIFLANGSGFSSLLNEELKKSKSLTDAFFNN</sequence>
<dbReference type="Proteomes" id="UP000179274">
    <property type="component" value="Unassembled WGS sequence"/>
</dbReference>
<protein>
    <submittedName>
        <fullName evidence="1">Uncharacterized protein</fullName>
    </submittedName>
</protein>
<dbReference type="EMBL" id="MFVW01000001">
    <property type="protein sequence ID" value="OGJ06875.1"/>
    <property type="molecule type" value="Genomic_DNA"/>
</dbReference>
<proteinExistence type="predicted"/>
<organism evidence="1 2">
    <name type="scientific">Candidatus Nomurabacteria bacterium RIFOXYA1_FULL_35_17</name>
    <dbReference type="NCBI Taxonomy" id="1801798"/>
    <lineage>
        <taxon>Bacteria</taxon>
        <taxon>Candidatus Nomuraibacteriota</taxon>
    </lineage>
</organism>
<dbReference type="AlphaFoldDB" id="A0A1F6YKI2"/>